<organism evidence="1 2">
    <name type="scientific">Rhodanobacter glycinis</name>
    <dbReference type="NCBI Taxonomy" id="582702"/>
    <lineage>
        <taxon>Bacteria</taxon>
        <taxon>Pseudomonadati</taxon>
        <taxon>Pseudomonadota</taxon>
        <taxon>Gammaproteobacteria</taxon>
        <taxon>Lysobacterales</taxon>
        <taxon>Rhodanobacteraceae</taxon>
        <taxon>Rhodanobacter</taxon>
    </lineage>
</organism>
<proteinExistence type="predicted"/>
<evidence type="ECO:0000313" key="2">
    <source>
        <dbReference type="Proteomes" id="UP000321807"/>
    </source>
</evidence>
<dbReference type="AlphaFoldDB" id="A0A5B9DX32"/>
<sequence>MDAAQFRTDFPEFADAAIYPDATVNLWLGVAQVTLSADRWGALLDLGTELFIAHHLAVGAGNTKAAAAGGIPGSAGGVVSSKSVDKVSVSYDTAAGTLEGGDFWNRTTYGIEFLRYARMMGAGGIQL</sequence>
<dbReference type="InterPro" id="IPR025127">
    <property type="entry name" value="DUF4054"/>
</dbReference>
<dbReference type="Proteomes" id="UP000321807">
    <property type="component" value="Chromosome"/>
</dbReference>
<dbReference type="RefSeq" id="WP_147627173.1">
    <property type="nucleotide sequence ID" value="NZ_CP042807.1"/>
</dbReference>
<dbReference type="Pfam" id="PF13262">
    <property type="entry name" value="DUF4054"/>
    <property type="match status" value="1"/>
</dbReference>
<protein>
    <submittedName>
        <fullName evidence="1">DUF4054 domain-containing protein</fullName>
    </submittedName>
</protein>
<evidence type="ECO:0000313" key="1">
    <source>
        <dbReference type="EMBL" id="QEE24583.1"/>
    </source>
</evidence>
<dbReference type="EMBL" id="CP042807">
    <property type="protein sequence ID" value="QEE24583.1"/>
    <property type="molecule type" value="Genomic_DNA"/>
</dbReference>
<gene>
    <name evidence="1" type="ORF">CS053_08755</name>
</gene>
<dbReference type="KEGG" id="rgl:CS053_08755"/>
<name>A0A5B9DX32_9GAMM</name>
<accession>A0A5B9DX32</accession>
<reference evidence="1 2" key="1">
    <citation type="submission" date="2019-08" db="EMBL/GenBank/DDBJ databases">
        <title>Complete genome sequence of Rhodanobacter glycinis strain T01E-68 isolated from tomato root.</title>
        <authorList>
            <person name="Weon H.-Y."/>
            <person name="Lee S.A."/>
        </authorList>
    </citation>
    <scope>NUCLEOTIDE SEQUENCE [LARGE SCALE GENOMIC DNA]</scope>
    <source>
        <strain evidence="1 2">T01E-68</strain>
    </source>
</reference>